<name>A0A0E9XUX3_ANGAN</name>
<dbReference type="EMBL" id="GBXM01002361">
    <property type="protein sequence ID" value="JAI06217.1"/>
    <property type="molecule type" value="Transcribed_RNA"/>
</dbReference>
<evidence type="ECO:0000313" key="1">
    <source>
        <dbReference type="EMBL" id="JAI06217.1"/>
    </source>
</evidence>
<reference evidence="1" key="2">
    <citation type="journal article" date="2015" name="Fish Shellfish Immunol.">
        <title>Early steps in the European eel (Anguilla anguilla)-Vibrio vulnificus interaction in the gills: Role of the RtxA13 toxin.</title>
        <authorList>
            <person name="Callol A."/>
            <person name="Pajuelo D."/>
            <person name="Ebbesson L."/>
            <person name="Teles M."/>
            <person name="MacKenzie S."/>
            <person name="Amaro C."/>
        </authorList>
    </citation>
    <scope>NUCLEOTIDE SEQUENCE</scope>
</reference>
<dbReference type="AlphaFoldDB" id="A0A0E9XUX3"/>
<sequence>MKLHQRISKNLQLRIKIC</sequence>
<protein>
    <submittedName>
        <fullName evidence="1">Uncharacterized protein</fullName>
    </submittedName>
</protein>
<accession>A0A0E9XUX3</accession>
<organism evidence="1">
    <name type="scientific">Anguilla anguilla</name>
    <name type="common">European freshwater eel</name>
    <name type="synonym">Muraena anguilla</name>
    <dbReference type="NCBI Taxonomy" id="7936"/>
    <lineage>
        <taxon>Eukaryota</taxon>
        <taxon>Metazoa</taxon>
        <taxon>Chordata</taxon>
        <taxon>Craniata</taxon>
        <taxon>Vertebrata</taxon>
        <taxon>Euteleostomi</taxon>
        <taxon>Actinopterygii</taxon>
        <taxon>Neopterygii</taxon>
        <taxon>Teleostei</taxon>
        <taxon>Anguilliformes</taxon>
        <taxon>Anguillidae</taxon>
        <taxon>Anguilla</taxon>
    </lineage>
</organism>
<proteinExistence type="predicted"/>
<reference evidence="1" key="1">
    <citation type="submission" date="2014-11" db="EMBL/GenBank/DDBJ databases">
        <authorList>
            <person name="Amaro Gonzalez C."/>
        </authorList>
    </citation>
    <scope>NUCLEOTIDE SEQUENCE</scope>
</reference>